<evidence type="ECO:0000256" key="1">
    <source>
        <dbReference type="SAM" id="MobiDB-lite"/>
    </source>
</evidence>
<feature type="region of interest" description="Disordered" evidence="1">
    <location>
        <begin position="87"/>
        <end position="140"/>
    </location>
</feature>
<proteinExistence type="predicted"/>
<feature type="compositionally biased region" description="Pro residues" evidence="1">
    <location>
        <begin position="1"/>
        <end position="10"/>
    </location>
</feature>
<evidence type="ECO:0000313" key="3">
    <source>
        <dbReference type="EMBL" id="QBZ64371.1"/>
    </source>
</evidence>
<feature type="transmembrane region" description="Helical" evidence="2">
    <location>
        <begin position="345"/>
        <end position="362"/>
    </location>
</feature>
<evidence type="ECO:0000313" key="4">
    <source>
        <dbReference type="Proteomes" id="UP000294847"/>
    </source>
</evidence>
<feature type="region of interest" description="Disordered" evidence="1">
    <location>
        <begin position="1"/>
        <end position="69"/>
    </location>
</feature>
<evidence type="ECO:0000256" key="2">
    <source>
        <dbReference type="SAM" id="Phobius"/>
    </source>
</evidence>
<feature type="transmembrane region" description="Helical" evidence="2">
    <location>
        <begin position="227"/>
        <end position="251"/>
    </location>
</feature>
<feature type="transmembrane region" description="Helical" evidence="2">
    <location>
        <begin position="271"/>
        <end position="292"/>
    </location>
</feature>
<keyword evidence="2" id="KW-1133">Transmembrane helix</keyword>
<dbReference type="PANTHER" id="PTHR33927:SF5">
    <property type="entry name" value="ENZYME, PUTATIVE (AFU_ORTHOLOGUE AFUA_8G01222)-RELATED"/>
    <property type="match status" value="1"/>
</dbReference>
<reference evidence="3 4" key="1">
    <citation type="journal article" date="2019" name="Mol. Biol. Evol.">
        <title>Blast fungal genomes show frequent chromosomal changes, gene gains and losses, and effector gene turnover.</title>
        <authorList>
            <person name="Gomez Luciano L.B."/>
            <person name="Jason Tsai I."/>
            <person name="Chuma I."/>
            <person name="Tosa Y."/>
            <person name="Chen Y.H."/>
            <person name="Li J.Y."/>
            <person name="Li M.Y."/>
            <person name="Jade Lu M.Y."/>
            <person name="Nakayashiki H."/>
            <person name="Li W.H."/>
        </authorList>
    </citation>
    <scope>NUCLEOTIDE SEQUENCE [LARGE SCALE GENOMIC DNA]</scope>
    <source>
        <strain evidence="3">MZ5-1-6</strain>
    </source>
</reference>
<name>A0A4P7NPT7_PYROR</name>
<feature type="compositionally biased region" description="Acidic residues" evidence="1">
    <location>
        <begin position="122"/>
        <end position="133"/>
    </location>
</feature>
<protein>
    <recommendedName>
        <fullName evidence="5">Integral membrane protein TmpA</fullName>
    </recommendedName>
</protein>
<feature type="compositionally biased region" description="Pro residues" evidence="1">
    <location>
        <begin position="41"/>
        <end position="55"/>
    </location>
</feature>
<keyword evidence="2" id="KW-0812">Transmembrane</keyword>
<gene>
    <name evidence="3" type="ORF">PoMZ_06067</name>
</gene>
<dbReference type="AlphaFoldDB" id="A0A4P7NPT7"/>
<keyword evidence="2" id="KW-0472">Membrane</keyword>
<evidence type="ECO:0008006" key="5">
    <source>
        <dbReference type="Google" id="ProtNLM"/>
    </source>
</evidence>
<dbReference type="PANTHER" id="PTHR33927">
    <property type="entry name" value="TRANSMEMBRANE PROTEIN"/>
    <property type="match status" value="1"/>
</dbReference>
<accession>A0A4P7NPT7</accession>
<feature type="compositionally biased region" description="Polar residues" evidence="1">
    <location>
        <begin position="109"/>
        <end position="118"/>
    </location>
</feature>
<feature type="transmembrane region" description="Helical" evidence="2">
    <location>
        <begin position="304"/>
        <end position="325"/>
    </location>
</feature>
<feature type="compositionally biased region" description="Polar residues" evidence="1">
    <location>
        <begin position="18"/>
        <end position="38"/>
    </location>
</feature>
<feature type="transmembrane region" description="Helical" evidence="2">
    <location>
        <begin position="150"/>
        <end position="171"/>
    </location>
</feature>
<sequence>MSMPPPPRPPYSGRRNGQAVTRPTTAIPQNQSTTSSFYGSPPAPPPPPPPPPPSIPRALSPARPPRVAYRGYSEAEVVGILRSLEDGRRPMRGGADVPKTSEEDVPVSPRQSTSSESTLPLDMDDVELAEEKDEEPRRSRSCKFGKPHQWIFTAILGVNVLVLIIALALTFTGSYRLTYQATMNGFTVNLLFLFLVRNDHVVNAPFYIFGDQPQKVPFRVRYLFAKYYNVGGIHSACGVAAALWYLSYLIILTVEYRRRDMYLGLTPARSHVYFFTYTLLIVLFTTLVFSTSRLRRATQDWSQLVHRFLGWTIILLIWIQTLLVAHDDRRFNQSYGDALGSNPSFWLLVIITFLIIYPWALMRKREVWVEYLSDNCIKFNFDYQDLEFGQQICMSDAPLKKTYAFAVLPNPKKPADPPPIEIMPTMLSRSNTTASNANHNNYSTYAARLPTPVSSIFESGMAKGDAPTEPTVEALQAAARDRSVLRRYHQHQLQQLSPPRLSHAGEPGFSVVTSSPAGEWSRSMIAAPPAQLYTVGVPRFGVSRVAAMFEPVIVVATGCGIVPCLSLFTERPDHLTRIIWAANGPLETFGEGVVETVLRVDPDAVIWDTRRLGRPDLVKLAWKAWIDSAKEDVAGPGMRIVPVRKAMGQCEAVIVVSNRRVTEQVVDGLEAKGVAAFGSSYESES</sequence>
<dbReference type="InterPro" id="IPR052979">
    <property type="entry name" value="Adenylate-forming_domain"/>
</dbReference>
<dbReference type="EMBL" id="CP034209">
    <property type="protein sequence ID" value="QBZ64371.1"/>
    <property type="molecule type" value="Genomic_DNA"/>
</dbReference>
<dbReference type="Proteomes" id="UP000294847">
    <property type="component" value="Chromosome 6"/>
</dbReference>
<organism evidence="3 4">
    <name type="scientific">Pyricularia oryzae</name>
    <name type="common">Rice blast fungus</name>
    <name type="synonym">Magnaporthe oryzae</name>
    <dbReference type="NCBI Taxonomy" id="318829"/>
    <lineage>
        <taxon>Eukaryota</taxon>
        <taxon>Fungi</taxon>
        <taxon>Dikarya</taxon>
        <taxon>Ascomycota</taxon>
        <taxon>Pezizomycotina</taxon>
        <taxon>Sordariomycetes</taxon>
        <taxon>Sordariomycetidae</taxon>
        <taxon>Magnaporthales</taxon>
        <taxon>Pyriculariaceae</taxon>
        <taxon>Pyricularia</taxon>
    </lineage>
</organism>